<evidence type="ECO:0008006" key="5">
    <source>
        <dbReference type="Google" id="ProtNLM"/>
    </source>
</evidence>
<dbReference type="EMBL" id="LT906449">
    <property type="protein sequence ID" value="SNV12759.1"/>
    <property type="molecule type" value="Genomic_DNA"/>
</dbReference>
<dbReference type="RefSeq" id="WP_066427723.1">
    <property type="nucleotide sequence ID" value="NZ_CP014227.1"/>
</dbReference>
<evidence type="ECO:0000313" key="3">
    <source>
        <dbReference type="Proteomes" id="UP000065822"/>
    </source>
</evidence>
<evidence type="ECO:0000313" key="4">
    <source>
        <dbReference type="Proteomes" id="UP000215539"/>
    </source>
</evidence>
<name>A0AAX2GZH9_9FLAO</name>
<dbReference type="InterPro" id="IPR046228">
    <property type="entry name" value="DUF6261"/>
</dbReference>
<keyword evidence="3" id="KW-1185">Reference proteome</keyword>
<reference evidence="2 4" key="2">
    <citation type="submission" date="2017-06" db="EMBL/GenBank/DDBJ databases">
        <authorList>
            <consortium name="Pathogen Informatics"/>
        </authorList>
    </citation>
    <scope>NUCLEOTIDE SEQUENCE [LARGE SCALE GENOMIC DNA]</scope>
    <source>
        <strain evidence="2 4">NCTC12947</strain>
    </source>
</reference>
<dbReference type="Proteomes" id="UP000065822">
    <property type="component" value="Chromosome"/>
</dbReference>
<evidence type="ECO:0000313" key="1">
    <source>
        <dbReference type="EMBL" id="AMD84195.1"/>
    </source>
</evidence>
<accession>A0AAX2GZH9</accession>
<dbReference type="Pfam" id="PF19775">
    <property type="entry name" value="DUF6261"/>
    <property type="match status" value="1"/>
</dbReference>
<protein>
    <recommendedName>
        <fullName evidence="5">Hemagglutinin</fullName>
    </recommendedName>
</protein>
<dbReference type="EMBL" id="CP014227">
    <property type="protein sequence ID" value="AMD84195.1"/>
    <property type="molecule type" value="Genomic_DNA"/>
</dbReference>
<dbReference type="Proteomes" id="UP000215539">
    <property type="component" value="Chromosome 1"/>
</dbReference>
<organism evidence="2 4">
    <name type="scientific">Capnocytophaga haemolytica</name>
    <dbReference type="NCBI Taxonomy" id="45243"/>
    <lineage>
        <taxon>Bacteria</taxon>
        <taxon>Pseudomonadati</taxon>
        <taxon>Bacteroidota</taxon>
        <taxon>Flavobacteriia</taxon>
        <taxon>Flavobacteriales</taxon>
        <taxon>Flavobacteriaceae</taxon>
        <taxon>Capnocytophaga</taxon>
    </lineage>
</organism>
<sequence>MATLKLLERAKVTEVDDTSDRLITLYKSESGLSKDAFLTSLFAEIQKLSDQITEAIKRDTGVSELLKADRVRNKSLSNLNRALLGYSAMPIPTLKEPAEKLHKLYNKYCVKILRKNYADKSSMIESLLQAFAGEEPVALTANLTGVKECVDDLKDSQTKFHTMRVTYEKAVAKQAQTENATALKKTLLDRINVKLVPYANTMKMVDEKKYKHFYDTIVQIITDTNAAIKLRSGKKVRKKKN</sequence>
<gene>
    <name evidence="1" type="ORF">AXF12_00770</name>
    <name evidence="2" type="ORF">SAMEA44541418_01612</name>
</gene>
<dbReference type="KEGG" id="chg:AXF12_00770"/>
<proteinExistence type="predicted"/>
<reference evidence="1 3" key="1">
    <citation type="submission" date="2016-02" db="EMBL/GenBank/DDBJ databases">
        <authorList>
            <person name="Holder M.E."/>
            <person name="Ajami N.J."/>
            <person name="Petrosino J.F."/>
        </authorList>
    </citation>
    <scope>NUCLEOTIDE SEQUENCE [LARGE SCALE GENOMIC DNA]</scope>
    <source>
        <strain evidence="1 3">CCUG 32990</strain>
    </source>
</reference>
<evidence type="ECO:0000313" key="2">
    <source>
        <dbReference type="EMBL" id="SNV12759.1"/>
    </source>
</evidence>
<dbReference type="AlphaFoldDB" id="A0AAX2GZH9"/>